<keyword evidence="2" id="KW-0547">Nucleotide-binding</keyword>
<evidence type="ECO:0000256" key="4">
    <source>
        <dbReference type="ARBA" id="ARBA00022840"/>
    </source>
</evidence>
<evidence type="ECO:0000256" key="3">
    <source>
        <dbReference type="ARBA" id="ARBA00022777"/>
    </source>
</evidence>
<dbReference type="GO" id="GO:0004672">
    <property type="term" value="F:protein kinase activity"/>
    <property type="evidence" value="ECO:0007669"/>
    <property type="project" value="InterPro"/>
</dbReference>
<gene>
    <name evidence="6" type="ORF">SAMN04487884_1572</name>
</gene>
<feature type="domain" description="Protein kinase" evidence="5">
    <location>
        <begin position="29"/>
        <end position="406"/>
    </location>
</feature>
<keyword evidence="1" id="KW-0808">Transferase</keyword>
<dbReference type="OrthoDB" id="2082421at2"/>
<dbReference type="GO" id="GO:0005737">
    <property type="term" value="C:cytoplasm"/>
    <property type="evidence" value="ECO:0007669"/>
    <property type="project" value="TreeGrafter"/>
</dbReference>
<keyword evidence="3 6" id="KW-0418">Kinase</keyword>
<evidence type="ECO:0000313" key="7">
    <source>
        <dbReference type="Proteomes" id="UP000182584"/>
    </source>
</evidence>
<evidence type="ECO:0000259" key="5">
    <source>
        <dbReference type="PROSITE" id="PS50011"/>
    </source>
</evidence>
<dbReference type="Proteomes" id="UP000182584">
    <property type="component" value="Unassembled WGS sequence"/>
</dbReference>
<dbReference type="EMBL" id="FOGJ01000057">
    <property type="protein sequence ID" value="SES43796.1"/>
    <property type="molecule type" value="Genomic_DNA"/>
</dbReference>
<dbReference type="GO" id="GO:0005524">
    <property type="term" value="F:ATP binding"/>
    <property type="evidence" value="ECO:0007669"/>
    <property type="project" value="UniProtKB-KW"/>
</dbReference>
<dbReference type="AlphaFoldDB" id="A0A1H9XC79"/>
<evidence type="ECO:0000256" key="2">
    <source>
        <dbReference type="ARBA" id="ARBA00022741"/>
    </source>
</evidence>
<reference evidence="6 7" key="1">
    <citation type="submission" date="2016-10" db="EMBL/GenBank/DDBJ databases">
        <authorList>
            <person name="de Groot N.N."/>
        </authorList>
    </citation>
    <scope>NUCLEOTIDE SEQUENCE [LARGE SCALE GENOMIC DNA]</scope>
    <source>
        <strain evidence="6 7">AR40</strain>
    </source>
</reference>
<dbReference type="Gene3D" id="1.10.510.10">
    <property type="entry name" value="Transferase(Phosphotransferase) domain 1"/>
    <property type="match status" value="1"/>
</dbReference>
<accession>A0A1H9XC79</accession>
<proteinExistence type="predicted"/>
<dbReference type="Pfam" id="PF00069">
    <property type="entry name" value="Pkinase"/>
    <property type="match status" value="1"/>
</dbReference>
<dbReference type="InterPro" id="IPR000719">
    <property type="entry name" value="Prot_kinase_dom"/>
</dbReference>
<dbReference type="SMART" id="SM00220">
    <property type="entry name" value="S_TKc"/>
    <property type="match status" value="1"/>
</dbReference>
<dbReference type="InterPro" id="IPR050339">
    <property type="entry name" value="CC_SR_Kinase"/>
</dbReference>
<dbReference type="PANTHER" id="PTHR11042">
    <property type="entry name" value="EUKARYOTIC TRANSLATION INITIATION FACTOR 2-ALPHA KINASE EIF2-ALPHA KINASE -RELATED"/>
    <property type="match status" value="1"/>
</dbReference>
<name>A0A1H9XC79_BUTFI</name>
<dbReference type="SUPFAM" id="SSF56112">
    <property type="entry name" value="Protein kinase-like (PK-like)"/>
    <property type="match status" value="1"/>
</dbReference>
<evidence type="ECO:0000313" key="6">
    <source>
        <dbReference type="EMBL" id="SES43796.1"/>
    </source>
</evidence>
<keyword evidence="4" id="KW-0067">ATP-binding</keyword>
<dbReference type="InterPro" id="IPR011009">
    <property type="entry name" value="Kinase-like_dom_sf"/>
</dbReference>
<dbReference type="RefSeq" id="WP_074759214.1">
    <property type="nucleotide sequence ID" value="NZ_FOGJ01000057.1"/>
</dbReference>
<protein>
    <submittedName>
        <fullName evidence="6">Protein kinase domain-containing protein</fullName>
    </submittedName>
</protein>
<dbReference type="PROSITE" id="PS50011">
    <property type="entry name" value="PROTEIN_KINASE_DOM"/>
    <property type="match status" value="1"/>
</dbReference>
<evidence type="ECO:0000256" key="1">
    <source>
        <dbReference type="ARBA" id="ARBA00022679"/>
    </source>
</evidence>
<sequence length="454" mass="52624">MPNPNYKNIDGIMKVKINNDWIEPKFDRYEDLKPIGEPGANGVVICGKHKVLKRTEAIKIWLPRQVGNTSMIRKDQYLSEVQKVATLNDPHFPSVHDAWTENGCLCSSMELIDGCTYNAWLKRNLNMRKRIHMLTEIFDAIVIYQSKGIIHGDIHANNIMIDTDEHVHIIDFGTSVFSRYPNQSAHRENFLMYELVEQTLASDFNPEAFTVKKYNVIHGNPSHVDDIKKAIPLLWAKTVQCYLKLITLLNDASDITSEPELIYEYCNTIASGLYLNINFFVKQVFKEKEPSTIQLTRFGSCLYECFEDYEYAECQDNFPLADKLEFLSLYVYYNALKSDLKEGTIDIDEVKTELMELGKVCNYDKAVPNFINSNDLFAFHTCLMSDNNNDWPTVYAIECSLRESLFRVYEKHYEDGELMYQIQRFNLNIETLKLNPVLCEDILRLSYIYVANNG</sequence>
<organism evidence="6 7">
    <name type="scientific">Butyrivibrio fibrisolvens</name>
    <dbReference type="NCBI Taxonomy" id="831"/>
    <lineage>
        <taxon>Bacteria</taxon>
        <taxon>Bacillati</taxon>
        <taxon>Bacillota</taxon>
        <taxon>Clostridia</taxon>
        <taxon>Lachnospirales</taxon>
        <taxon>Lachnospiraceae</taxon>
        <taxon>Butyrivibrio</taxon>
    </lineage>
</organism>